<dbReference type="PANTHER" id="PTHR36933">
    <property type="entry name" value="SLL0788 PROTEIN"/>
    <property type="match status" value="1"/>
</dbReference>
<evidence type="ECO:0000313" key="3">
    <source>
        <dbReference type="EMBL" id="KAA9010005.1"/>
    </source>
</evidence>
<feature type="signal peptide" evidence="1">
    <location>
        <begin position="1"/>
        <end position="23"/>
    </location>
</feature>
<keyword evidence="4" id="KW-1185">Reference proteome</keyword>
<evidence type="ECO:0000259" key="2">
    <source>
        <dbReference type="Pfam" id="PF03713"/>
    </source>
</evidence>
<dbReference type="InterPro" id="IPR005183">
    <property type="entry name" value="DUF305_CopM-like"/>
</dbReference>
<name>A0A5J5GPM1_9RHOB</name>
<comment type="caution">
    <text evidence="3">The sequence shown here is derived from an EMBL/GenBank/DDBJ whole genome shotgun (WGS) entry which is preliminary data.</text>
</comment>
<dbReference type="PANTHER" id="PTHR36933:SF1">
    <property type="entry name" value="SLL0788 PROTEIN"/>
    <property type="match status" value="1"/>
</dbReference>
<organism evidence="3 4">
    <name type="scientific">Histidinibacterium aquaticum</name>
    <dbReference type="NCBI Taxonomy" id="2613962"/>
    <lineage>
        <taxon>Bacteria</taxon>
        <taxon>Pseudomonadati</taxon>
        <taxon>Pseudomonadota</taxon>
        <taxon>Alphaproteobacteria</taxon>
        <taxon>Rhodobacterales</taxon>
        <taxon>Paracoccaceae</taxon>
        <taxon>Histidinibacterium</taxon>
    </lineage>
</organism>
<dbReference type="AlphaFoldDB" id="A0A5J5GPM1"/>
<sequence>MGHPILFSAIVAALIFSAEVATAQDDHGGHAMHGSSFEDAAGSADEAFRAANAAMHAGMDFEFSGNADVDFIRGMIPHHEGAVARARIVLKHGDDPEVRALAQQVIEAQAAEIAWMKGWLEKNGY</sequence>
<keyword evidence="1" id="KW-0732">Signal</keyword>
<dbReference type="RefSeq" id="WP_150443490.1">
    <property type="nucleotide sequence ID" value="NZ_VYQE01000001.1"/>
</dbReference>
<protein>
    <submittedName>
        <fullName evidence="3">DUF305 domain-containing protein</fullName>
    </submittedName>
</protein>
<dbReference type="Proteomes" id="UP000326554">
    <property type="component" value="Unassembled WGS sequence"/>
</dbReference>
<feature type="chain" id="PRO_5023932372" evidence="1">
    <location>
        <begin position="24"/>
        <end position="125"/>
    </location>
</feature>
<proteinExistence type="predicted"/>
<feature type="domain" description="DUF305" evidence="2">
    <location>
        <begin position="68"/>
        <end position="123"/>
    </location>
</feature>
<reference evidence="3 4" key="1">
    <citation type="submission" date="2019-09" db="EMBL/GenBank/DDBJ databases">
        <authorList>
            <person name="Park J.-S."/>
            <person name="Choi H.-J."/>
        </authorList>
    </citation>
    <scope>NUCLEOTIDE SEQUENCE [LARGE SCALE GENOMIC DNA]</scope>
    <source>
        <strain evidence="3 4">176SS1-4</strain>
    </source>
</reference>
<evidence type="ECO:0000256" key="1">
    <source>
        <dbReference type="SAM" id="SignalP"/>
    </source>
</evidence>
<dbReference type="Gene3D" id="1.20.1260.10">
    <property type="match status" value="1"/>
</dbReference>
<dbReference type="EMBL" id="VYQE01000001">
    <property type="protein sequence ID" value="KAA9010005.1"/>
    <property type="molecule type" value="Genomic_DNA"/>
</dbReference>
<gene>
    <name evidence="3" type="ORF">F3S47_01730</name>
</gene>
<evidence type="ECO:0000313" key="4">
    <source>
        <dbReference type="Proteomes" id="UP000326554"/>
    </source>
</evidence>
<dbReference type="Pfam" id="PF03713">
    <property type="entry name" value="DUF305"/>
    <property type="match status" value="1"/>
</dbReference>
<dbReference type="InterPro" id="IPR012347">
    <property type="entry name" value="Ferritin-like"/>
</dbReference>
<accession>A0A5J5GPM1</accession>